<sequence length="338" mass="36416">MAFNAQSTISAIPTSITQAIDFLTRPLVLIHTPTKVASLQLILQSILTATYLPTPQNNHPRMTFILSPASLPPRPIYAACIASGVQWSEWISVLGGTPFELVIDSSFVSVRAGDKTASVWQAPASLRAASSIQASLRATVNSALARAKSRTLAQQLLESDHEDEEAEEIFTMISKTTMVSPTPTRGSFHITLPVSPPSPDSSRPSSRSSNVSGFSFSSSEESMSSMSSASSMASAKAAFLAADHIRVQPKPKVALRRERTPSVFVDNTKKEVTKYSYEGGVSTVLTGGVMLGGKAPSPKPIKPIVARPVWTSPRRMQPSNTTTMTADKNNNWRRTTRV</sequence>
<dbReference type="EMBL" id="MU150240">
    <property type="protein sequence ID" value="KAF9466678.1"/>
    <property type="molecule type" value="Genomic_DNA"/>
</dbReference>
<dbReference type="AlphaFoldDB" id="A0A9P5YD57"/>
<reference evidence="2" key="1">
    <citation type="submission" date="2020-11" db="EMBL/GenBank/DDBJ databases">
        <authorList>
            <consortium name="DOE Joint Genome Institute"/>
            <person name="Ahrendt S."/>
            <person name="Riley R."/>
            <person name="Andreopoulos W."/>
            <person name="Labutti K."/>
            <person name="Pangilinan J."/>
            <person name="Ruiz-Duenas F.J."/>
            <person name="Barrasa J.M."/>
            <person name="Sanchez-Garcia M."/>
            <person name="Camarero S."/>
            <person name="Miyauchi S."/>
            <person name="Serrano A."/>
            <person name="Linde D."/>
            <person name="Babiker R."/>
            <person name="Drula E."/>
            <person name="Ayuso-Fernandez I."/>
            <person name="Pacheco R."/>
            <person name="Padilla G."/>
            <person name="Ferreira P."/>
            <person name="Barriuso J."/>
            <person name="Kellner H."/>
            <person name="Castanera R."/>
            <person name="Alfaro M."/>
            <person name="Ramirez L."/>
            <person name="Pisabarro A.G."/>
            <person name="Kuo A."/>
            <person name="Tritt A."/>
            <person name="Lipzen A."/>
            <person name="He G."/>
            <person name="Yan M."/>
            <person name="Ng V."/>
            <person name="Cullen D."/>
            <person name="Martin F."/>
            <person name="Rosso M.-N."/>
            <person name="Henrissat B."/>
            <person name="Hibbett D."/>
            <person name="Martinez A.T."/>
            <person name="Grigoriev I.V."/>
        </authorList>
    </citation>
    <scope>NUCLEOTIDE SEQUENCE</scope>
    <source>
        <strain evidence="2">CBS 247.69</strain>
    </source>
</reference>
<evidence type="ECO:0000313" key="2">
    <source>
        <dbReference type="EMBL" id="KAF9466678.1"/>
    </source>
</evidence>
<protein>
    <submittedName>
        <fullName evidence="2">Uncharacterized protein</fullName>
    </submittedName>
</protein>
<dbReference type="Gene3D" id="3.90.640.90">
    <property type="entry name" value="Anti-proliferative protein, N-terminal domain"/>
    <property type="match status" value="1"/>
</dbReference>
<keyword evidence="3" id="KW-1185">Reference proteome</keyword>
<organism evidence="2 3">
    <name type="scientific">Collybia nuda</name>
    <dbReference type="NCBI Taxonomy" id="64659"/>
    <lineage>
        <taxon>Eukaryota</taxon>
        <taxon>Fungi</taxon>
        <taxon>Dikarya</taxon>
        <taxon>Basidiomycota</taxon>
        <taxon>Agaricomycotina</taxon>
        <taxon>Agaricomycetes</taxon>
        <taxon>Agaricomycetidae</taxon>
        <taxon>Agaricales</taxon>
        <taxon>Tricholomatineae</taxon>
        <taxon>Clitocybaceae</taxon>
        <taxon>Collybia</taxon>
    </lineage>
</organism>
<feature type="compositionally biased region" description="Polar residues" evidence="1">
    <location>
        <begin position="317"/>
        <end position="338"/>
    </location>
</feature>
<name>A0A9P5YD57_9AGAR</name>
<comment type="caution">
    <text evidence="2">The sequence shown here is derived from an EMBL/GenBank/DDBJ whole genome shotgun (WGS) entry which is preliminary data.</text>
</comment>
<evidence type="ECO:0000256" key="1">
    <source>
        <dbReference type="SAM" id="MobiDB-lite"/>
    </source>
</evidence>
<accession>A0A9P5YD57</accession>
<evidence type="ECO:0000313" key="3">
    <source>
        <dbReference type="Proteomes" id="UP000807353"/>
    </source>
</evidence>
<dbReference type="InterPro" id="IPR036054">
    <property type="entry name" value="BTG-like_sf"/>
</dbReference>
<dbReference type="OrthoDB" id="19928at2759"/>
<feature type="compositionally biased region" description="Low complexity" evidence="1">
    <location>
        <begin position="200"/>
        <end position="222"/>
    </location>
</feature>
<dbReference type="Proteomes" id="UP000807353">
    <property type="component" value="Unassembled WGS sequence"/>
</dbReference>
<feature type="region of interest" description="Disordered" evidence="1">
    <location>
        <begin position="180"/>
        <end position="222"/>
    </location>
</feature>
<gene>
    <name evidence="2" type="ORF">BDZ94DRAFT_1295499</name>
</gene>
<proteinExistence type="predicted"/>
<feature type="region of interest" description="Disordered" evidence="1">
    <location>
        <begin position="313"/>
        <end position="338"/>
    </location>
</feature>